<dbReference type="PANTHER" id="PTHR43681">
    <property type="entry name" value="TRANSMEMBRANE GTPASE FZO"/>
    <property type="match status" value="1"/>
</dbReference>
<reference evidence="1 2" key="1">
    <citation type="submission" date="2023-12" db="EMBL/GenBank/DDBJ databases">
        <title>A high-quality genome assembly for Dillenia turbinata (Dilleniales).</title>
        <authorList>
            <person name="Chanderbali A."/>
        </authorList>
    </citation>
    <scope>NUCLEOTIDE SEQUENCE [LARGE SCALE GENOMIC DNA]</scope>
    <source>
        <strain evidence="1">LSX21</strain>
        <tissue evidence="1">Leaf</tissue>
    </source>
</reference>
<sequence length="444" mass="48797">EVLLGNSVVDAIDQAVSKYVGIVILNGGDGSGGKLYEAACLLKSVIRDRAYLMISERVDIAAAVNASGVVLSDQGLPAWLGYNDGFKNIVHAKFYETYLEDGVVPTTSEIKFLSYSKLDSVEQQRCERHPDGQLICYLPAPILKESVIYMLPMVAGESLEALPDKSNCTGALQIKTFNGMPFLMNIVDTPGTNRLSGELVPCADLLLFVISAGRPLTESEVAFLRYTQQWKKKVVFVLKKTDLYQNASEVQSCFLVLWSIQSALQAKLSASSDAGENNIELLITTSGGSHSFKELETFLYGFLDGSTSTGMERLKLKLETPVSIAERLLSACETLVRQEHRYAKQDLTSIEELMSSVKQYAVKMESESLSWRREVLSLIESAKSRVLKLIESTVRLSNLDIAASYVFKGGNSSLLPATSRIENDIIGPAVSDAQKLLVDYLTWL</sequence>
<protein>
    <submittedName>
        <fullName evidence="1">Uncharacterized protein</fullName>
    </submittedName>
</protein>
<proteinExistence type="predicted"/>
<dbReference type="Proteomes" id="UP001370490">
    <property type="component" value="Unassembled WGS sequence"/>
</dbReference>
<dbReference type="AlphaFoldDB" id="A0AAN8ZKD8"/>
<dbReference type="InterPro" id="IPR051943">
    <property type="entry name" value="TRAFAC_Dynamin-like_GTPase"/>
</dbReference>
<comment type="caution">
    <text evidence="1">The sequence shown here is derived from an EMBL/GenBank/DDBJ whole genome shotgun (WGS) entry which is preliminary data.</text>
</comment>
<name>A0AAN8ZKD8_9MAGN</name>
<evidence type="ECO:0000313" key="1">
    <source>
        <dbReference type="EMBL" id="KAK6940817.1"/>
    </source>
</evidence>
<dbReference type="InterPro" id="IPR027417">
    <property type="entry name" value="P-loop_NTPase"/>
</dbReference>
<dbReference type="InterPro" id="IPR013785">
    <property type="entry name" value="Aldolase_TIM"/>
</dbReference>
<dbReference type="GO" id="GO:0010027">
    <property type="term" value="P:thylakoid membrane organization"/>
    <property type="evidence" value="ECO:0007669"/>
    <property type="project" value="TreeGrafter"/>
</dbReference>
<accession>A0AAN8ZKD8</accession>
<dbReference type="Gene3D" id="3.40.50.300">
    <property type="entry name" value="P-loop containing nucleotide triphosphate hydrolases"/>
    <property type="match status" value="1"/>
</dbReference>
<evidence type="ECO:0000313" key="2">
    <source>
        <dbReference type="Proteomes" id="UP001370490"/>
    </source>
</evidence>
<feature type="non-terminal residue" evidence="1">
    <location>
        <position position="1"/>
    </location>
</feature>
<dbReference type="InterPro" id="IPR036206">
    <property type="entry name" value="ThiamineP_synth_sf"/>
</dbReference>
<dbReference type="SUPFAM" id="SSF52540">
    <property type="entry name" value="P-loop containing nucleoside triphosphate hydrolases"/>
    <property type="match status" value="1"/>
</dbReference>
<dbReference type="EMBL" id="JBAMMX010000005">
    <property type="protein sequence ID" value="KAK6940817.1"/>
    <property type="molecule type" value="Genomic_DNA"/>
</dbReference>
<gene>
    <name evidence="1" type="ORF">RJ641_030348</name>
</gene>
<organism evidence="1 2">
    <name type="scientific">Dillenia turbinata</name>
    <dbReference type="NCBI Taxonomy" id="194707"/>
    <lineage>
        <taxon>Eukaryota</taxon>
        <taxon>Viridiplantae</taxon>
        <taxon>Streptophyta</taxon>
        <taxon>Embryophyta</taxon>
        <taxon>Tracheophyta</taxon>
        <taxon>Spermatophyta</taxon>
        <taxon>Magnoliopsida</taxon>
        <taxon>eudicotyledons</taxon>
        <taxon>Gunneridae</taxon>
        <taxon>Pentapetalae</taxon>
        <taxon>Dilleniales</taxon>
        <taxon>Dilleniaceae</taxon>
        <taxon>Dillenia</taxon>
    </lineage>
</organism>
<keyword evidence="2" id="KW-1185">Reference proteome</keyword>
<dbReference type="SUPFAM" id="SSF51391">
    <property type="entry name" value="Thiamin phosphate synthase"/>
    <property type="match status" value="1"/>
</dbReference>
<dbReference type="GO" id="GO:0031969">
    <property type="term" value="C:chloroplast membrane"/>
    <property type="evidence" value="ECO:0007669"/>
    <property type="project" value="TreeGrafter"/>
</dbReference>
<dbReference type="Gene3D" id="3.20.20.70">
    <property type="entry name" value="Aldolase class I"/>
    <property type="match status" value="1"/>
</dbReference>
<dbReference type="PANTHER" id="PTHR43681:SF1">
    <property type="entry name" value="SARCALUMENIN"/>
    <property type="match status" value="1"/>
</dbReference>